<dbReference type="SUPFAM" id="SSF48403">
    <property type="entry name" value="Ankyrin repeat"/>
    <property type="match status" value="1"/>
</dbReference>
<dbReference type="InterPro" id="IPR002110">
    <property type="entry name" value="Ankyrin_rpt"/>
</dbReference>
<dbReference type="OrthoDB" id="10057496at2759"/>
<organism evidence="2 3">
    <name type="scientific">Pleurotus eryngii</name>
    <name type="common">Boletus of the steppes</name>
    <dbReference type="NCBI Taxonomy" id="5323"/>
    <lineage>
        <taxon>Eukaryota</taxon>
        <taxon>Fungi</taxon>
        <taxon>Dikarya</taxon>
        <taxon>Basidiomycota</taxon>
        <taxon>Agaricomycotina</taxon>
        <taxon>Agaricomycetes</taxon>
        <taxon>Agaricomycetidae</taxon>
        <taxon>Agaricales</taxon>
        <taxon>Pleurotineae</taxon>
        <taxon>Pleurotaceae</taxon>
        <taxon>Pleurotus</taxon>
    </lineage>
</organism>
<dbReference type="InterPro" id="IPR036770">
    <property type="entry name" value="Ankyrin_rpt-contain_sf"/>
</dbReference>
<dbReference type="EMBL" id="MU154537">
    <property type="protein sequence ID" value="KAF9498477.1"/>
    <property type="molecule type" value="Genomic_DNA"/>
</dbReference>
<accession>A0A9P6A1K9</accession>
<gene>
    <name evidence="2" type="ORF">BDN71DRAFT_382874</name>
</gene>
<dbReference type="Gene3D" id="1.25.40.20">
    <property type="entry name" value="Ankyrin repeat-containing domain"/>
    <property type="match status" value="1"/>
</dbReference>
<dbReference type="PROSITE" id="PS50088">
    <property type="entry name" value="ANK_REPEAT"/>
    <property type="match status" value="1"/>
</dbReference>
<dbReference type="AlphaFoldDB" id="A0A9P6A1K9"/>
<protein>
    <submittedName>
        <fullName evidence="2">Uncharacterized protein</fullName>
    </submittedName>
</protein>
<feature type="repeat" description="ANK" evidence="1">
    <location>
        <begin position="44"/>
        <end position="67"/>
    </location>
</feature>
<proteinExistence type="predicted"/>
<reference evidence="2" key="1">
    <citation type="submission" date="2020-11" db="EMBL/GenBank/DDBJ databases">
        <authorList>
            <consortium name="DOE Joint Genome Institute"/>
            <person name="Ahrendt S."/>
            <person name="Riley R."/>
            <person name="Andreopoulos W."/>
            <person name="Labutti K."/>
            <person name="Pangilinan J."/>
            <person name="Ruiz-Duenas F.J."/>
            <person name="Barrasa J.M."/>
            <person name="Sanchez-Garcia M."/>
            <person name="Camarero S."/>
            <person name="Miyauchi S."/>
            <person name="Serrano A."/>
            <person name="Linde D."/>
            <person name="Babiker R."/>
            <person name="Drula E."/>
            <person name="Ayuso-Fernandez I."/>
            <person name="Pacheco R."/>
            <person name="Padilla G."/>
            <person name="Ferreira P."/>
            <person name="Barriuso J."/>
            <person name="Kellner H."/>
            <person name="Castanera R."/>
            <person name="Alfaro M."/>
            <person name="Ramirez L."/>
            <person name="Pisabarro A.G."/>
            <person name="Kuo A."/>
            <person name="Tritt A."/>
            <person name="Lipzen A."/>
            <person name="He G."/>
            <person name="Yan M."/>
            <person name="Ng V."/>
            <person name="Cullen D."/>
            <person name="Martin F."/>
            <person name="Rosso M.-N."/>
            <person name="Henrissat B."/>
            <person name="Hibbett D."/>
            <person name="Martinez A.T."/>
            <person name="Grigoriev I.V."/>
        </authorList>
    </citation>
    <scope>NUCLEOTIDE SEQUENCE</scope>
    <source>
        <strain evidence="2">ATCC 90797</strain>
    </source>
</reference>
<dbReference type="SMART" id="SM00248">
    <property type="entry name" value="ANK"/>
    <property type="match status" value="1"/>
</dbReference>
<dbReference type="PROSITE" id="PS50297">
    <property type="entry name" value="ANK_REP_REGION"/>
    <property type="match status" value="1"/>
</dbReference>
<dbReference type="Proteomes" id="UP000807025">
    <property type="component" value="Unassembled WGS sequence"/>
</dbReference>
<sequence length="143" mass="15527">MHTSGADSVKYPVRAFASSAGGFSALETGDVQPFNLANHASTRTGSTALHAAASRGYLDIVQWLVEHCGAMPDLEDKEGECLIYFRRRPTFTHATQTAGPLCTTHVLRATLTSYGGYVRTAARHQKLMVRGELTHEVKVAGRH</sequence>
<dbReference type="Pfam" id="PF00023">
    <property type="entry name" value="Ank"/>
    <property type="match status" value="1"/>
</dbReference>
<name>A0A9P6A1K9_PLEER</name>
<keyword evidence="3" id="KW-1185">Reference proteome</keyword>
<keyword evidence="1" id="KW-0040">ANK repeat</keyword>
<evidence type="ECO:0000256" key="1">
    <source>
        <dbReference type="PROSITE-ProRule" id="PRU00023"/>
    </source>
</evidence>
<comment type="caution">
    <text evidence="2">The sequence shown here is derived from an EMBL/GenBank/DDBJ whole genome shotgun (WGS) entry which is preliminary data.</text>
</comment>
<evidence type="ECO:0000313" key="2">
    <source>
        <dbReference type="EMBL" id="KAF9498477.1"/>
    </source>
</evidence>
<evidence type="ECO:0000313" key="3">
    <source>
        <dbReference type="Proteomes" id="UP000807025"/>
    </source>
</evidence>